<proteinExistence type="predicted"/>
<evidence type="ECO:0008006" key="5">
    <source>
        <dbReference type="Google" id="ProtNLM"/>
    </source>
</evidence>
<dbReference type="OrthoDB" id="541781at2759"/>
<protein>
    <recommendedName>
        <fullName evidence="5">CUE domain-containing protein</fullName>
    </recommendedName>
</protein>
<feature type="compositionally biased region" description="Basic and acidic residues" evidence="2">
    <location>
        <begin position="301"/>
        <end position="343"/>
    </location>
</feature>
<feature type="region of interest" description="Disordered" evidence="2">
    <location>
        <begin position="300"/>
        <end position="364"/>
    </location>
</feature>
<evidence type="ECO:0000256" key="2">
    <source>
        <dbReference type="SAM" id="MobiDB-lite"/>
    </source>
</evidence>
<feature type="coiled-coil region" evidence="1">
    <location>
        <begin position="58"/>
        <end position="89"/>
    </location>
</feature>
<sequence length="520" mass="54774">MVPMVPMMPSLDTAPQADEGDRARAAQLQSEASYRAAQLQSEASYRAAQLQSEASYRAAQLQSEAADDEEEARQMADAIRASLASAEAEAAADAARPLFDADTAPEEFLRSMQAEIATQTYAEAEAAFAARLEAEGLLTAAMVALTVAKAEEAYEEAEADDSQVLRVGEAGPPVSSAATKLEASSNERMEGMGATLEMRDAMAAQLQTSRAPPSPASPTATLADGAADGLDRAAARGADEANPDSPELYAISEDARSQVDPELSELYAISEDARSQVDPELSELYAISEDARSLLLNIIGRDGKDGNGKDGSGKDGSGKDGSGKDGSGKDGSKEGGRPADGRLARCQGRGSGQSPLSTAPPPGYAEAIAMLQELKPGVSEALCAHVLRQSAGDSGAAAELLFSSDEAELERQVQVELARETEERRQLAKADKDARRRAIERNDAVRDLAADCVELSAPRLPYAKSRKESLAAAKGPRYLDGQVVAHKGEKHIVVDNREEWDGGSRGRVKTKGKRGPGWTA</sequence>
<feature type="region of interest" description="Disordered" evidence="2">
    <location>
        <begin position="234"/>
        <end position="257"/>
    </location>
</feature>
<gene>
    <name evidence="3" type="ORF">Ctob_000992</name>
</gene>
<evidence type="ECO:0000256" key="1">
    <source>
        <dbReference type="SAM" id="Coils"/>
    </source>
</evidence>
<keyword evidence="1" id="KW-0175">Coiled coil</keyword>
<accession>A0A0M0J684</accession>
<feature type="region of interest" description="Disordered" evidence="2">
    <location>
        <begin position="497"/>
        <end position="520"/>
    </location>
</feature>
<keyword evidence="4" id="KW-1185">Reference proteome</keyword>
<evidence type="ECO:0000313" key="4">
    <source>
        <dbReference type="Proteomes" id="UP000037460"/>
    </source>
</evidence>
<comment type="caution">
    <text evidence="3">The sequence shown here is derived from an EMBL/GenBank/DDBJ whole genome shotgun (WGS) entry which is preliminary data.</text>
</comment>
<evidence type="ECO:0000313" key="3">
    <source>
        <dbReference type="EMBL" id="KOO22111.1"/>
    </source>
</evidence>
<feature type="region of interest" description="Disordered" evidence="2">
    <location>
        <begin position="1"/>
        <end position="30"/>
    </location>
</feature>
<dbReference type="Proteomes" id="UP000037460">
    <property type="component" value="Unassembled WGS sequence"/>
</dbReference>
<name>A0A0M0J684_9EUKA</name>
<dbReference type="EMBL" id="JWZX01003310">
    <property type="protein sequence ID" value="KOO22111.1"/>
    <property type="molecule type" value="Genomic_DNA"/>
</dbReference>
<dbReference type="AlphaFoldDB" id="A0A0M0J684"/>
<reference evidence="4" key="1">
    <citation type="journal article" date="2015" name="PLoS Genet.">
        <title>Genome Sequence and Transcriptome Analyses of Chrysochromulina tobin: Metabolic Tools for Enhanced Algal Fitness in the Prominent Order Prymnesiales (Haptophyceae).</title>
        <authorList>
            <person name="Hovde B.T."/>
            <person name="Deodato C.R."/>
            <person name="Hunsperger H.M."/>
            <person name="Ryken S.A."/>
            <person name="Yost W."/>
            <person name="Jha R.K."/>
            <person name="Patterson J."/>
            <person name="Monnat R.J. Jr."/>
            <person name="Barlow S.B."/>
            <person name="Starkenburg S.R."/>
            <person name="Cattolico R.A."/>
        </authorList>
    </citation>
    <scope>NUCLEOTIDE SEQUENCE</scope>
    <source>
        <strain evidence="4">CCMP291</strain>
    </source>
</reference>
<organism evidence="3 4">
    <name type="scientific">Chrysochromulina tobinii</name>
    <dbReference type="NCBI Taxonomy" id="1460289"/>
    <lineage>
        <taxon>Eukaryota</taxon>
        <taxon>Haptista</taxon>
        <taxon>Haptophyta</taxon>
        <taxon>Prymnesiophyceae</taxon>
        <taxon>Prymnesiales</taxon>
        <taxon>Chrysochromulinaceae</taxon>
        <taxon>Chrysochromulina</taxon>
    </lineage>
</organism>